<dbReference type="RefSeq" id="WP_168038932.1">
    <property type="nucleotide sequence ID" value="NZ_JAATJH010000005.1"/>
</dbReference>
<reference evidence="2 3" key="1">
    <citation type="submission" date="2020-03" db="EMBL/GenBank/DDBJ databases">
        <title>Genomic Encyclopedia of Type Strains, Phase IV (KMG-IV): sequencing the most valuable type-strain genomes for metagenomic binning, comparative biology and taxonomic classification.</title>
        <authorList>
            <person name="Goeker M."/>
        </authorList>
    </citation>
    <scope>NUCLEOTIDE SEQUENCE [LARGE SCALE GENOMIC DNA]</scope>
    <source>
        <strain evidence="2 3">DSM 105096</strain>
    </source>
</reference>
<keyword evidence="1" id="KW-0472">Membrane</keyword>
<proteinExistence type="predicted"/>
<accession>A0ABX0XFU6</accession>
<feature type="transmembrane region" description="Helical" evidence="1">
    <location>
        <begin position="101"/>
        <end position="130"/>
    </location>
</feature>
<feature type="transmembrane region" description="Helical" evidence="1">
    <location>
        <begin position="176"/>
        <end position="195"/>
    </location>
</feature>
<feature type="transmembrane region" description="Helical" evidence="1">
    <location>
        <begin position="18"/>
        <end position="40"/>
    </location>
</feature>
<name>A0ABX0XFU6_9BACT</name>
<feature type="transmembrane region" description="Helical" evidence="1">
    <location>
        <begin position="150"/>
        <end position="171"/>
    </location>
</feature>
<sequence>MKAPSLFVLEFKKLSPALLAFVVLGFTGLPFLLTEVFVVFKRSALSGQPVELVVSNNVGSWSALLYPLLVIVLTQSVVDVERQGNLLLYGKSYRRTWVGFYGRKVAVVFTLLTLVTLLNVLFNGLLVWSVTGFMVAKDAGAMIVSASLDFLAVLLAFIPMICFHLTIALVVRKPGVAYLVGILLVILGIPIINLTDLVVNPYSFGIAALKPGIDYLAIAASGAIITVMSCYAAIWRLKK</sequence>
<keyword evidence="1" id="KW-0812">Transmembrane</keyword>
<feature type="transmembrane region" description="Helical" evidence="1">
    <location>
        <begin position="215"/>
        <end position="234"/>
    </location>
</feature>
<comment type="caution">
    <text evidence="2">The sequence shown here is derived from an EMBL/GenBank/DDBJ whole genome shotgun (WGS) entry which is preliminary data.</text>
</comment>
<evidence type="ECO:0000313" key="3">
    <source>
        <dbReference type="Proteomes" id="UP000770785"/>
    </source>
</evidence>
<protein>
    <submittedName>
        <fullName evidence="2">Uncharacterized protein</fullName>
    </submittedName>
</protein>
<organism evidence="2 3">
    <name type="scientific">Neolewinella antarctica</name>
    <dbReference type="NCBI Taxonomy" id="442734"/>
    <lineage>
        <taxon>Bacteria</taxon>
        <taxon>Pseudomonadati</taxon>
        <taxon>Bacteroidota</taxon>
        <taxon>Saprospiria</taxon>
        <taxon>Saprospirales</taxon>
        <taxon>Lewinellaceae</taxon>
        <taxon>Neolewinella</taxon>
    </lineage>
</organism>
<dbReference type="EMBL" id="JAATJH010000005">
    <property type="protein sequence ID" value="NJC27648.1"/>
    <property type="molecule type" value="Genomic_DNA"/>
</dbReference>
<evidence type="ECO:0000313" key="2">
    <source>
        <dbReference type="EMBL" id="NJC27648.1"/>
    </source>
</evidence>
<evidence type="ECO:0000256" key="1">
    <source>
        <dbReference type="SAM" id="Phobius"/>
    </source>
</evidence>
<keyword evidence="3" id="KW-1185">Reference proteome</keyword>
<dbReference type="Proteomes" id="UP000770785">
    <property type="component" value="Unassembled WGS sequence"/>
</dbReference>
<gene>
    <name evidence="2" type="ORF">GGR27_003165</name>
</gene>
<keyword evidence="1" id="KW-1133">Transmembrane helix</keyword>